<keyword evidence="3 7" id="KW-0813">Transport</keyword>
<feature type="transmembrane region" description="Helical" evidence="8">
    <location>
        <begin position="306"/>
        <end position="324"/>
    </location>
</feature>
<dbReference type="Pfam" id="PF00083">
    <property type="entry name" value="Sugar_tr"/>
    <property type="match status" value="1"/>
</dbReference>
<accession>A0A840CRH4</accession>
<dbReference type="PRINTS" id="PR00171">
    <property type="entry name" value="SUGRTRNSPORT"/>
</dbReference>
<dbReference type="PANTHER" id="PTHR48020:SF12">
    <property type="entry name" value="PROTON MYO-INOSITOL COTRANSPORTER"/>
    <property type="match status" value="1"/>
</dbReference>
<evidence type="ECO:0000256" key="2">
    <source>
        <dbReference type="ARBA" id="ARBA00010992"/>
    </source>
</evidence>
<dbReference type="InterPro" id="IPR050814">
    <property type="entry name" value="Myo-inositol_Transporter"/>
</dbReference>
<feature type="transmembrane region" description="Helical" evidence="8">
    <location>
        <begin position="263"/>
        <end position="286"/>
    </location>
</feature>
<reference evidence="10 11" key="1">
    <citation type="submission" date="2020-08" db="EMBL/GenBank/DDBJ databases">
        <title>Genomic Encyclopedia of Type Strains, Phase IV (KMG-IV): sequencing the most valuable type-strain genomes for metagenomic binning, comparative biology and taxonomic classification.</title>
        <authorList>
            <person name="Goeker M."/>
        </authorList>
    </citation>
    <scope>NUCLEOTIDE SEQUENCE [LARGE SCALE GENOMIC DNA]</scope>
    <source>
        <strain evidence="10 11">DSM 104969</strain>
    </source>
</reference>
<evidence type="ECO:0000256" key="4">
    <source>
        <dbReference type="ARBA" id="ARBA00022692"/>
    </source>
</evidence>
<comment type="similarity">
    <text evidence="2 7">Belongs to the major facilitator superfamily. Sugar transporter (TC 2.A.1.1) family.</text>
</comment>
<evidence type="ECO:0000256" key="3">
    <source>
        <dbReference type="ARBA" id="ARBA00022448"/>
    </source>
</evidence>
<dbReference type="PROSITE" id="PS00216">
    <property type="entry name" value="SUGAR_TRANSPORT_1"/>
    <property type="match status" value="2"/>
</dbReference>
<dbReference type="InterPro" id="IPR003663">
    <property type="entry name" value="Sugar/inositol_transpt"/>
</dbReference>
<evidence type="ECO:0000256" key="8">
    <source>
        <dbReference type="SAM" id="Phobius"/>
    </source>
</evidence>
<dbReference type="AlphaFoldDB" id="A0A840CRH4"/>
<evidence type="ECO:0000256" key="1">
    <source>
        <dbReference type="ARBA" id="ARBA00004141"/>
    </source>
</evidence>
<feature type="transmembrane region" description="Helical" evidence="8">
    <location>
        <begin position="106"/>
        <end position="127"/>
    </location>
</feature>
<dbReference type="Proteomes" id="UP000555103">
    <property type="component" value="Unassembled WGS sequence"/>
</dbReference>
<dbReference type="PROSITE" id="PS00217">
    <property type="entry name" value="SUGAR_TRANSPORT_2"/>
    <property type="match status" value="1"/>
</dbReference>
<proteinExistence type="inferred from homology"/>
<sequence>MAEQKKGNFKYVIFLSVVGAIGGFLFGYDTAVISGTIQQVTYLYMLNDVETGWYVGCALIGSIIGVSFAGIISDRLGRRLSLWVAAALFTVSAFGCMVASDFYMLVFARMLGGMGIGVASIVSPLYISEVSPSRYRGTLVTLYQLAVTVGIVASYIVNARVLHWSQTITFDQQWLNFVLKEQPWRGMLGMQTIPAALFFLVLFLIPESPRWQIARNKVDKAVKTMTTLFGESEAKLQIKETQDMLSSEEKTDWRILFKPGYRIALFIGVCLAILGQFMGVNAIFYYGPIIFSEAGMEAQGSLDFQIIVGIVNVLSTILGMYLVDRIGRKKLVYIGVSGMFVMLIAIGIFFNIGINNPVVLLGMIMTYIFFSAISISVVIWVLLSEMYPVKVRGVAMSCAGFSLWIGTYLIGQLTPVLLNGVGASVTFWIFACMCIPYIAITYFLVPETTGKSLEEIEKMWQTKEKQTK</sequence>
<dbReference type="GO" id="GO:0022857">
    <property type="term" value="F:transmembrane transporter activity"/>
    <property type="evidence" value="ECO:0007669"/>
    <property type="project" value="InterPro"/>
</dbReference>
<dbReference type="InterPro" id="IPR020846">
    <property type="entry name" value="MFS_dom"/>
</dbReference>
<dbReference type="PROSITE" id="PS50850">
    <property type="entry name" value="MFS"/>
    <property type="match status" value="1"/>
</dbReference>
<organism evidence="10 11">
    <name type="scientific">Dysgonomonas hofstadii</name>
    <dbReference type="NCBI Taxonomy" id="637886"/>
    <lineage>
        <taxon>Bacteria</taxon>
        <taxon>Pseudomonadati</taxon>
        <taxon>Bacteroidota</taxon>
        <taxon>Bacteroidia</taxon>
        <taxon>Bacteroidales</taxon>
        <taxon>Dysgonomonadaceae</taxon>
        <taxon>Dysgonomonas</taxon>
    </lineage>
</organism>
<feature type="transmembrane region" description="Helical" evidence="8">
    <location>
        <begin position="139"/>
        <end position="157"/>
    </location>
</feature>
<evidence type="ECO:0000256" key="6">
    <source>
        <dbReference type="ARBA" id="ARBA00023136"/>
    </source>
</evidence>
<feature type="domain" description="Major facilitator superfamily (MFS) profile" evidence="9">
    <location>
        <begin position="15"/>
        <end position="449"/>
    </location>
</feature>
<dbReference type="Gene3D" id="1.20.1250.20">
    <property type="entry name" value="MFS general substrate transporter like domains"/>
    <property type="match status" value="1"/>
</dbReference>
<feature type="transmembrane region" description="Helical" evidence="8">
    <location>
        <begin position="184"/>
        <end position="205"/>
    </location>
</feature>
<dbReference type="EMBL" id="JACIEP010000021">
    <property type="protein sequence ID" value="MBB4038026.1"/>
    <property type="molecule type" value="Genomic_DNA"/>
</dbReference>
<gene>
    <name evidence="10" type="ORF">GGR21_003953</name>
</gene>
<feature type="transmembrane region" description="Helical" evidence="8">
    <location>
        <begin position="53"/>
        <end position="73"/>
    </location>
</feature>
<feature type="transmembrane region" description="Helical" evidence="8">
    <location>
        <begin position="80"/>
        <end position="100"/>
    </location>
</feature>
<dbReference type="InterPro" id="IPR005829">
    <property type="entry name" value="Sugar_transporter_CS"/>
</dbReference>
<keyword evidence="4 8" id="KW-0812">Transmembrane</keyword>
<keyword evidence="5 8" id="KW-1133">Transmembrane helix</keyword>
<feature type="transmembrane region" description="Helical" evidence="8">
    <location>
        <begin position="12"/>
        <end position="33"/>
    </location>
</feature>
<dbReference type="PANTHER" id="PTHR48020">
    <property type="entry name" value="PROTON MYO-INOSITOL COTRANSPORTER"/>
    <property type="match status" value="1"/>
</dbReference>
<dbReference type="InterPro" id="IPR005828">
    <property type="entry name" value="MFS_sugar_transport-like"/>
</dbReference>
<dbReference type="SUPFAM" id="SSF103473">
    <property type="entry name" value="MFS general substrate transporter"/>
    <property type="match status" value="1"/>
</dbReference>
<keyword evidence="6 8" id="KW-0472">Membrane</keyword>
<evidence type="ECO:0000259" key="9">
    <source>
        <dbReference type="PROSITE" id="PS50850"/>
    </source>
</evidence>
<evidence type="ECO:0000256" key="7">
    <source>
        <dbReference type="RuleBase" id="RU003346"/>
    </source>
</evidence>
<evidence type="ECO:0000313" key="10">
    <source>
        <dbReference type="EMBL" id="MBB4038026.1"/>
    </source>
</evidence>
<feature type="transmembrane region" description="Helical" evidence="8">
    <location>
        <begin position="331"/>
        <end position="352"/>
    </location>
</feature>
<evidence type="ECO:0000313" key="11">
    <source>
        <dbReference type="Proteomes" id="UP000555103"/>
    </source>
</evidence>
<dbReference type="NCBIfam" id="TIGR00879">
    <property type="entry name" value="SP"/>
    <property type="match status" value="1"/>
</dbReference>
<feature type="transmembrane region" description="Helical" evidence="8">
    <location>
        <begin position="394"/>
        <end position="413"/>
    </location>
</feature>
<dbReference type="GO" id="GO:0016020">
    <property type="term" value="C:membrane"/>
    <property type="evidence" value="ECO:0007669"/>
    <property type="project" value="UniProtKB-SubCell"/>
</dbReference>
<feature type="transmembrane region" description="Helical" evidence="8">
    <location>
        <begin position="425"/>
        <end position="445"/>
    </location>
</feature>
<evidence type="ECO:0000256" key="5">
    <source>
        <dbReference type="ARBA" id="ARBA00022989"/>
    </source>
</evidence>
<protein>
    <submittedName>
        <fullName evidence="10">Sugar porter (SP) family MFS transporter</fullName>
    </submittedName>
</protein>
<comment type="subcellular location">
    <subcellularLocation>
        <location evidence="1">Membrane</location>
        <topology evidence="1">Multi-pass membrane protein</topology>
    </subcellularLocation>
</comment>
<name>A0A840CRH4_9BACT</name>
<feature type="transmembrane region" description="Helical" evidence="8">
    <location>
        <begin position="358"/>
        <end position="382"/>
    </location>
</feature>
<keyword evidence="11" id="KW-1185">Reference proteome</keyword>
<comment type="caution">
    <text evidence="10">The sequence shown here is derived from an EMBL/GenBank/DDBJ whole genome shotgun (WGS) entry which is preliminary data.</text>
</comment>
<dbReference type="InterPro" id="IPR036259">
    <property type="entry name" value="MFS_trans_sf"/>
</dbReference>
<dbReference type="RefSeq" id="WP_183308867.1">
    <property type="nucleotide sequence ID" value="NZ_JACIEP010000021.1"/>
</dbReference>